<proteinExistence type="inferred from homology"/>
<sequence>MRVDKGALKNWLRTKIEALSITDLTPLYKYIVVLVTKDKPESELKVFCIEQLEELLGDKTADFVEEMFSAALTASNPGDQASSEKAHDDRCHRRIQGRYSPRPRSPHSNSPEIPPKHHRSHSPTDNLFDSNNLRAGSISNNNSSRRLHNQNPSDSRRHHHEAHEYDPEDFNDRNTCRHRSRSDHSDQEDLEAHRARSSQRSERTRERGVRTERPRGGKSDDLEANRPQRRRCRNFDERGFCIYGDRCKYEHGSDALVIPGTTAAAWTAANLFDTALAATGTCLLPTAPSNGPGGLLDGGGDPLPASSVEQDDDETSGLPIYNPTPIVEALTRKQSHPFRSRSGAVNNKNIISIPTDNNAYEPSSSTPPAYEPARPEIADDGASGPTHRRSTDECAEPANPPPSATIASTVVNATDYTPSPISRQQQQCSLLVTKLPWRLNEPHRLREHFARFGSIVNIQTHFGGQNSQALVTYASVAEAEAAYRSPEPILSNRFIRLSLWPPSSGPHNAAANGGGGAGRMTGGRFRGAPYKRHIDALGFSQFGHSLLGDAQPISQRLPAKFRLGQVGDSANFLKRGHLRSSNTAAASTSKSTPNNRSRWRLERDENGNPVSGDEDDDDDDEEEVVDVETVGNDGEANLHEDADEELSKKRFRASDFDDIDDSFVPNRNSRNSNSSVDEETSDLVAAVLQRKKALWERQKSTALKEHQAKLAQFEKQRAARQQVEAEKRALIVQLSAELKETVTALETVSNSETKRTLVAKAKGVCKRLEELKKSVQYPTKRGDEAKQQNTVQQLLPDSVAAERLEKIAEVRQQLTELETRLQIEGSVESQAEIRRKIADLKRKLVDLETIRPSDLAALNAAASLSIRGQTKLDKRPRVLYVTGHSTYDVEDFRQALAMSYLYTESFRPFICGNDKQPVIEITFCTRDFAEAAVRMFPQFHGRQLVMSFAPPASMTQEQQRQQREEIEVRTEGAKDEGTNSNIKVVRGVSACALDEELDSSVECASRGIRGWLKDEGSCYVSTPVTMITLTRWRKHIEDVKIDRGGKSLIIMNRSWFDEITSIESAFSDSHTLYFMKKRNVRYTPSANSQRVSTHLCKRKRSPKTQEKMNRVPITTVIRDPERSVCIIDQEEVDQFLNLIFDPVICKFLRFDKCYKYADKVRSYDITYFQYLLSMTFVYFKRCHFALNEYSRTNFFCCLYLAHDIEEDDEDLKYEIFPWALGIKWRDKISSFLQKKECLWARMHYRAIVGAKCCDDLLAIFACDDISKRTRQPHHGGAKRAYLKSPLSNMPKGPKLAPRKCRLCDQMDDTSGTIPTLFSYPRKSFGYNDSGTDGVYSQDGESYVDNEISYEDETWLSQETFTSDNNFVIFNQAALYSPKRICLKLPWVEFARTLSSTGQASQF</sequence>
<dbReference type="SUPFAM" id="SSF54928">
    <property type="entry name" value="RNA-binding domain, RBD"/>
    <property type="match status" value="1"/>
</dbReference>
<comment type="caution">
    <text evidence="13">The sequence shown here is derived from an EMBL/GenBank/DDBJ whole genome shotgun (WGS) entry which is preliminary data.</text>
</comment>
<keyword evidence="2 8" id="KW-0479">Metal-binding</keyword>
<feature type="compositionally biased region" description="Low complexity" evidence="10">
    <location>
        <begin position="580"/>
        <end position="595"/>
    </location>
</feature>
<dbReference type="GO" id="GO:0008270">
    <property type="term" value="F:zinc ion binding"/>
    <property type="evidence" value="ECO:0007669"/>
    <property type="project" value="UniProtKB-KW"/>
</dbReference>
<keyword evidence="9" id="KW-0175">Coiled coil</keyword>
<dbReference type="InterPro" id="IPR036855">
    <property type="entry name" value="Znf_CCCH_sf"/>
</dbReference>
<dbReference type="PANTHER" id="PTHR14398:SF0">
    <property type="entry name" value="ZINC FINGER PROTEIN SWM"/>
    <property type="match status" value="1"/>
</dbReference>
<feature type="coiled-coil region" evidence="9">
    <location>
        <begin position="696"/>
        <end position="723"/>
    </location>
</feature>
<dbReference type="PROSITE" id="PS50102">
    <property type="entry name" value="RRM"/>
    <property type="match status" value="1"/>
</dbReference>
<feature type="compositionally biased region" description="Polar residues" evidence="10">
    <location>
        <begin position="343"/>
        <end position="367"/>
    </location>
</feature>
<dbReference type="GeneID" id="36344224"/>
<feature type="compositionally biased region" description="Low complexity" evidence="10">
    <location>
        <begin position="666"/>
        <end position="675"/>
    </location>
</feature>
<feature type="region of interest" description="Disordered" evidence="10">
    <location>
        <begin position="335"/>
        <end position="406"/>
    </location>
</feature>
<dbReference type="EMBL" id="APAU02000108">
    <property type="protein sequence ID" value="EUB56648.1"/>
    <property type="molecule type" value="Genomic_DNA"/>
</dbReference>
<dbReference type="GO" id="GO:0019901">
    <property type="term" value="F:protein kinase binding"/>
    <property type="evidence" value="ECO:0007669"/>
    <property type="project" value="InterPro"/>
</dbReference>
<evidence type="ECO:0000256" key="5">
    <source>
        <dbReference type="ARBA" id="ARBA00022884"/>
    </source>
</evidence>
<feature type="region of interest" description="Disordered" evidence="10">
    <location>
        <begin position="291"/>
        <end position="321"/>
    </location>
</feature>
<evidence type="ECO:0000313" key="14">
    <source>
        <dbReference type="Proteomes" id="UP000019149"/>
    </source>
</evidence>
<feature type="zinc finger region" description="C3H1-type" evidence="8">
    <location>
        <begin position="226"/>
        <end position="254"/>
    </location>
</feature>
<dbReference type="InterPro" id="IPR020984">
    <property type="entry name" value="Speedy"/>
</dbReference>
<dbReference type="SMART" id="SM00360">
    <property type="entry name" value="RRM"/>
    <property type="match status" value="1"/>
</dbReference>
<dbReference type="InterPro" id="IPR002483">
    <property type="entry name" value="PWI_dom"/>
</dbReference>
<feature type="compositionally biased region" description="Gly residues" evidence="10">
    <location>
        <begin position="291"/>
        <end position="301"/>
    </location>
</feature>
<feature type="compositionally biased region" description="Low complexity" evidence="10">
    <location>
        <begin position="98"/>
        <end position="111"/>
    </location>
</feature>
<reference evidence="13 14" key="1">
    <citation type="journal article" date="2013" name="Nat. Genet.">
        <title>The genome of the hydatid tapeworm Echinococcus granulosus.</title>
        <authorList>
            <person name="Zheng H."/>
            <person name="Zhang W."/>
            <person name="Zhang L."/>
            <person name="Zhang Z."/>
            <person name="Li J."/>
            <person name="Lu G."/>
            <person name="Zhu Y."/>
            <person name="Wang Y."/>
            <person name="Huang Y."/>
            <person name="Liu J."/>
            <person name="Kang H."/>
            <person name="Chen J."/>
            <person name="Wang L."/>
            <person name="Chen A."/>
            <person name="Yu S."/>
            <person name="Gao Z."/>
            <person name="Jin L."/>
            <person name="Gu W."/>
            <person name="Wang Z."/>
            <person name="Zhao L."/>
            <person name="Shi B."/>
            <person name="Wen H."/>
            <person name="Lin R."/>
            <person name="Jones M.K."/>
            <person name="Brejova B."/>
            <person name="Vinar T."/>
            <person name="Zhao G."/>
            <person name="McManus D.P."/>
            <person name="Chen Z."/>
            <person name="Zhou Y."/>
            <person name="Wang S."/>
        </authorList>
    </citation>
    <scope>NUCLEOTIDE SEQUENCE [LARGE SCALE GENOMIC DNA]</scope>
</reference>
<dbReference type="InterPro" id="IPR035979">
    <property type="entry name" value="RBD_domain_sf"/>
</dbReference>
<keyword evidence="4 8" id="KW-0862">Zinc</keyword>
<feature type="compositionally biased region" description="Acidic residues" evidence="10">
    <location>
        <begin position="612"/>
        <end position="626"/>
    </location>
</feature>
<feature type="region of interest" description="Disordered" evidence="10">
    <location>
        <begin position="96"/>
        <end position="225"/>
    </location>
</feature>
<evidence type="ECO:0000256" key="3">
    <source>
        <dbReference type="ARBA" id="ARBA00022771"/>
    </source>
</evidence>
<dbReference type="Proteomes" id="UP000019149">
    <property type="component" value="Unassembled WGS sequence"/>
</dbReference>
<dbReference type="Pfam" id="PF01480">
    <property type="entry name" value="PWI"/>
    <property type="match status" value="1"/>
</dbReference>
<evidence type="ECO:0000256" key="2">
    <source>
        <dbReference type="ARBA" id="ARBA00022723"/>
    </source>
</evidence>
<organism evidence="13 14">
    <name type="scientific">Echinococcus granulosus</name>
    <name type="common">Hydatid tapeworm</name>
    <dbReference type="NCBI Taxonomy" id="6210"/>
    <lineage>
        <taxon>Eukaryota</taxon>
        <taxon>Metazoa</taxon>
        <taxon>Spiralia</taxon>
        <taxon>Lophotrochozoa</taxon>
        <taxon>Platyhelminthes</taxon>
        <taxon>Cestoda</taxon>
        <taxon>Eucestoda</taxon>
        <taxon>Cyclophyllidea</taxon>
        <taxon>Taeniidae</taxon>
        <taxon>Echinococcus</taxon>
        <taxon>Echinococcus granulosus group</taxon>
    </lineage>
</organism>
<dbReference type="CDD" id="cd12257">
    <property type="entry name" value="RRM1_RBM26_like"/>
    <property type="match status" value="1"/>
</dbReference>
<dbReference type="PANTHER" id="PTHR14398">
    <property type="entry name" value="RNA RECOGNITION RRM/RNP DOMAIN"/>
    <property type="match status" value="1"/>
</dbReference>
<evidence type="ECO:0000256" key="8">
    <source>
        <dbReference type="PROSITE-ProRule" id="PRU00723"/>
    </source>
</evidence>
<dbReference type="Pfam" id="PF11357">
    <property type="entry name" value="Spy1"/>
    <property type="match status" value="1"/>
</dbReference>
<feature type="compositionally biased region" description="Polar residues" evidence="10">
    <location>
        <begin position="123"/>
        <end position="153"/>
    </location>
</feature>
<feature type="domain" description="C3H1-type" evidence="12">
    <location>
        <begin position="226"/>
        <end position="254"/>
    </location>
</feature>
<dbReference type="InterPro" id="IPR000571">
    <property type="entry name" value="Znf_CCCH"/>
</dbReference>
<feature type="compositionally biased region" description="Basic and acidic residues" evidence="10">
    <location>
        <begin position="182"/>
        <end position="225"/>
    </location>
</feature>
<dbReference type="KEGG" id="egl:EGR_08509"/>
<evidence type="ECO:0000256" key="6">
    <source>
        <dbReference type="ARBA" id="ARBA00043866"/>
    </source>
</evidence>
<evidence type="ECO:0000256" key="1">
    <source>
        <dbReference type="ARBA" id="ARBA00010932"/>
    </source>
</evidence>
<dbReference type="SMART" id="SM00356">
    <property type="entry name" value="ZnF_C3H1"/>
    <property type="match status" value="1"/>
</dbReference>
<dbReference type="Gene3D" id="3.30.70.330">
    <property type="match status" value="1"/>
</dbReference>
<dbReference type="GO" id="GO:0003723">
    <property type="term" value="F:RNA binding"/>
    <property type="evidence" value="ECO:0007669"/>
    <property type="project" value="UniProtKB-UniRule"/>
</dbReference>
<dbReference type="SUPFAM" id="SSF90229">
    <property type="entry name" value="CCCH zinc finger"/>
    <property type="match status" value="1"/>
</dbReference>
<dbReference type="PROSITE" id="PS50103">
    <property type="entry name" value="ZF_C3H1"/>
    <property type="match status" value="1"/>
</dbReference>
<dbReference type="Gene3D" id="4.10.1000.10">
    <property type="entry name" value="Zinc finger, CCCH-type"/>
    <property type="match status" value="1"/>
</dbReference>
<dbReference type="InterPro" id="IPR045137">
    <property type="entry name" value="RBM26/27"/>
</dbReference>
<keyword evidence="3 8" id="KW-0863">Zinc-finger</keyword>
<dbReference type="RefSeq" id="XP_024347844.1">
    <property type="nucleotide sequence ID" value="XM_024497758.1"/>
</dbReference>
<name>W6U617_ECHGR</name>
<dbReference type="CTD" id="36344224"/>
<evidence type="ECO:0000313" key="13">
    <source>
        <dbReference type="EMBL" id="EUB56648.1"/>
    </source>
</evidence>
<evidence type="ECO:0000259" key="12">
    <source>
        <dbReference type="PROSITE" id="PS50103"/>
    </source>
</evidence>
<dbReference type="InterPro" id="IPR000504">
    <property type="entry name" value="RRM_dom"/>
</dbReference>
<dbReference type="OrthoDB" id="443401at2759"/>
<comment type="function">
    <text evidence="6">May be involved in the turnover of nuclear polyadenylated (pA+) RNA.</text>
</comment>
<dbReference type="OMA" id="HHEAHEY"/>
<feature type="region of interest" description="Disordered" evidence="10">
    <location>
        <begin position="574"/>
        <end position="678"/>
    </location>
</feature>
<evidence type="ECO:0000256" key="9">
    <source>
        <dbReference type="SAM" id="Coils"/>
    </source>
</evidence>
<dbReference type="STRING" id="6210.W6U617"/>
<protein>
    <submittedName>
        <fullName evidence="13">Speedy protein A</fullName>
    </submittedName>
</protein>
<dbReference type="Pfam" id="PF00642">
    <property type="entry name" value="zf-CCCH"/>
    <property type="match status" value="1"/>
</dbReference>
<evidence type="ECO:0000256" key="4">
    <source>
        <dbReference type="ARBA" id="ARBA00022833"/>
    </source>
</evidence>
<evidence type="ECO:0000256" key="7">
    <source>
        <dbReference type="PROSITE-ProRule" id="PRU00176"/>
    </source>
</evidence>
<keyword evidence="5 7" id="KW-0694">RNA-binding</keyword>
<feature type="domain" description="RRM" evidence="11">
    <location>
        <begin position="428"/>
        <end position="502"/>
    </location>
</feature>
<evidence type="ECO:0000259" key="11">
    <source>
        <dbReference type="PROSITE" id="PS50102"/>
    </source>
</evidence>
<gene>
    <name evidence="13" type="ORF">EGR_08509</name>
</gene>
<accession>W6U617</accession>
<dbReference type="GO" id="GO:0005634">
    <property type="term" value="C:nucleus"/>
    <property type="evidence" value="ECO:0007669"/>
    <property type="project" value="TreeGrafter"/>
</dbReference>
<evidence type="ECO:0000256" key="10">
    <source>
        <dbReference type="SAM" id="MobiDB-lite"/>
    </source>
</evidence>
<feature type="compositionally biased region" description="Basic and acidic residues" evidence="10">
    <location>
        <begin position="161"/>
        <end position="175"/>
    </location>
</feature>
<feature type="coiled-coil region" evidence="9">
    <location>
        <begin position="800"/>
        <end position="850"/>
    </location>
</feature>
<keyword evidence="14" id="KW-1185">Reference proteome</keyword>
<dbReference type="InterPro" id="IPR012677">
    <property type="entry name" value="Nucleotide-bd_a/b_plait_sf"/>
</dbReference>
<feature type="compositionally biased region" description="Basic and acidic residues" evidence="10">
    <location>
        <begin position="636"/>
        <end position="655"/>
    </location>
</feature>
<comment type="similarity">
    <text evidence="1">Belongs to the Speedy/Ringo family.</text>
</comment>